<proteinExistence type="evidence at transcript level"/>
<accession>A0A6A7FWX0</accession>
<sequence length="256" mass="27669">MWDWETYSKVKIVKSDPYQPVTKVPDGISFPTWLTLGANQGATSYFGILECAQLKGSDNVVISAAAGATGSLAGQIAKLKGCHVVGFCGTDDKCRLLKSLGFDGAINYRTCGDLSTALRKQCPNGVDVYFDNVGGRFLEAVLNNINQNGRVAVCGQLGSYNSKVPVPGPSNISALIFTQARIQGFNVLGYSHRWKQYLNDITPWILSNKLQAPKPTIIEGIENSPEALTRLFNGKKTGKMLVHVADPDPTLSKSKL</sequence>
<dbReference type="InterPro" id="IPR036291">
    <property type="entry name" value="NAD(P)-bd_dom_sf"/>
</dbReference>
<dbReference type="FunFam" id="3.40.50.720:FF:000121">
    <property type="entry name" value="Prostaglandin reductase 2"/>
    <property type="match status" value="1"/>
</dbReference>
<dbReference type="GO" id="GO:0006693">
    <property type="term" value="P:prostaglandin metabolic process"/>
    <property type="evidence" value="ECO:0007669"/>
    <property type="project" value="TreeGrafter"/>
</dbReference>
<dbReference type="InterPro" id="IPR045010">
    <property type="entry name" value="MDR_fam"/>
</dbReference>
<protein>
    <recommendedName>
        <fullName evidence="1">15-oxoprostaglandin 13-reductase</fullName>
        <ecNumber evidence="1">1.3.1.48</ecNumber>
    </recommendedName>
</protein>
<dbReference type="InterPro" id="IPR013149">
    <property type="entry name" value="ADH-like_C"/>
</dbReference>
<dbReference type="InterPro" id="IPR020843">
    <property type="entry name" value="ER"/>
</dbReference>
<name>A0A6A7FWX0_9CRUS</name>
<dbReference type="SUPFAM" id="SSF51735">
    <property type="entry name" value="NAD(P)-binding Rossmann-fold domains"/>
    <property type="match status" value="1"/>
</dbReference>
<dbReference type="EC" id="1.3.1.48" evidence="1"/>
<evidence type="ECO:0000313" key="4">
    <source>
        <dbReference type="EMBL" id="LAC22509.1"/>
    </source>
</evidence>
<dbReference type="CDD" id="cd05288">
    <property type="entry name" value="PGDH"/>
    <property type="match status" value="1"/>
</dbReference>
<evidence type="ECO:0000259" key="3">
    <source>
        <dbReference type="SMART" id="SM00829"/>
    </source>
</evidence>
<dbReference type="SMART" id="SM00829">
    <property type="entry name" value="PKS_ER"/>
    <property type="match status" value="1"/>
</dbReference>
<evidence type="ECO:0000256" key="2">
    <source>
        <dbReference type="ARBA" id="ARBA00023002"/>
    </source>
</evidence>
<feature type="domain" description="Enoyl reductase (ER)" evidence="3">
    <location>
        <begin position="5"/>
        <end position="242"/>
    </location>
</feature>
<evidence type="ECO:0000256" key="1">
    <source>
        <dbReference type="ARBA" id="ARBA00011981"/>
    </source>
</evidence>
<dbReference type="PANTHER" id="PTHR43205">
    <property type="entry name" value="PROSTAGLANDIN REDUCTASE"/>
    <property type="match status" value="1"/>
</dbReference>
<dbReference type="EMBL" id="IACT01003261">
    <property type="protein sequence ID" value="LAC22509.1"/>
    <property type="molecule type" value="mRNA"/>
</dbReference>
<dbReference type="Gene3D" id="3.40.50.720">
    <property type="entry name" value="NAD(P)-binding Rossmann-like Domain"/>
    <property type="match status" value="1"/>
</dbReference>
<reference evidence="4" key="1">
    <citation type="submission" date="2017-11" db="EMBL/GenBank/DDBJ databases">
        <title>The sensing device of the deep-sea amphipod.</title>
        <authorList>
            <person name="Kobayashi H."/>
            <person name="Nagahama T."/>
            <person name="Arai W."/>
            <person name="Sasagawa Y."/>
            <person name="Umeda M."/>
            <person name="Hayashi T."/>
            <person name="Nikaido I."/>
            <person name="Watanabe H."/>
            <person name="Oguri K."/>
            <person name="Kitazato H."/>
            <person name="Fujioka K."/>
            <person name="Kido Y."/>
            <person name="Takami H."/>
        </authorList>
    </citation>
    <scope>NUCLEOTIDE SEQUENCE</scope>
    <source>
        <tissue evidence="4">Whole body</tissue>
    </source>
</reference>
<dbReference type="PANTHER" id="PTHR43205:SF7">
    <property type="entry name" value="PROSTAGLANDIN REDUCTASE 1"/>
    <property type="match status" value="1"/>
</dbReference>
<dbReference type="AlphaFoldDB" id="A0A6A7FWX0"/>
<organism evidence="4">
    <name type="scientific">Hirondellea gigas</name>
    <dbReference type="NCBI Taxonomy" id="1518452"/>
    <lineage>
        <taxon>Eukaryota</taxon>
        <taxon>Metazoa</taxon>
        <taxon>Ecdysozoa</taxon>
        <taxon>Arthropoda</taxon>
        <taxon>Crustacea</taxon>
        <taxon>Multicrustacea</taxon>
        <taxon>Malacostraca</taxon>
        <taxon>Eumalacostraca</taxon>
        <taxon>Peracarida</taxon>
        <taxon>Amphipoda</taxon>
        <taxon>Amphilochidea</taxon>
        <taxon>Lysianassida</taxon>
        <taxon>Lysianassidira</taxon>
        <taxon>Lysianassoidea</taxon>
        <taxon>Lysianassidae</taxon>
        <taxon>Hirondellea</taxon>
    </lineage>
</organism>
<dbReference type="GO" id="GO:0047522">
    <property type="term" value="F:15-oxoprostaglandin 13-reductase [NAD(P)+] activity"/>
    <property type="evidence" value="ECO:0007669"/>
    <property type="project" value="UniProtKB-EC"/>
</dbReference>
<dbReference type="Pfam" id="PF00107">
    <property type="entry name" value="ADH_zinc_N"/>
    <property type="match status" value="1"/>
</dbReference>
<keyword evidence="2" id="KW-0560">Oxidoreductase</keyword>